<dbReference type="GO" id="GO:0022857">
    <property type="term" value="F:transmembrane transporter activity"/>
    <property type="evidence" value="ECO:0007669"/>
    <property type="project" value="InterPro"/>
</dbReference>
<reference evidence="8" key="1">
    <citation type="submission" date="2023-03" db="EMBL/GenBank/DDBJ databases">
        <authorList>
            <person name="Julca I."/>
        </authorList>
    </citation>
    <scope>NUCLEOTIDE SEQUENCE</scope>
</reference>
<evidence type="ECO:0000256" key="4">
    <source>
        <dbReference type="ARBA" id="ARBA00022989"/>
    </source>
</evidence>
<feature type="transmembrane region" description="Helical" evidence="7">
    <location>
        <begin position="299"/>
        <end position="321"/>
    </location>
</feature>
<name>A0AAV1CS36_OLDCO</name>
<dbReference type="EMBL" id="OX459120">
    <property type="protein sequence ID" value="CAI9097332.1"/>
    <property type="molecule type" value="Genomic_DNA"/>
</dbReference>
<organism evidence="8 9">
    <name type="scientific">Oldenlandia corymbosa var. corymbosa</name>
    <dbReference type="NCBI Taxonomy" id="529605"/>
    <lineage>
        <taxon>Eukaryota</taxon>
        <taxon>Viridiplantae</taxon>
        <taxon>Streptophyta</taxon>
        <taxon>Embryophyta</taxon>
        <taxon>Tracheophyta</taxon>
        <taxon>Spermatophyta</taxon>
        <taxon>Magnoliopsida</taxon>
        <taxon>eudicotyledons</taxon>
        <taxon>Gunneridae</taxon>
        <taxon>Pentapetalae</taxon>
        <taxon>asterids</taxon>
        <taxon>lamiids</taxon>
        <taxon>Gentianales</taxon>
        <taxon>Rubiaceae</taxon>
        <taxon>Rubioideae</taxon>
        <taxon>Spermacoceae</taxon>
        <taxon>Hedyotis-Oldenlandia complex</taxon>
        <taxon>Oldenlandia</taxon>
    </lineage>
</organism>
<evidence type="ECO:0000256" key="2">
    <source>
        <dbReference type="ARBA" id="ARBA00005982"/>
    </source>
</evidence>
<dbReference type="Gene3D" id="1.20.1250.20">
    <property type="entry name" value="MFS general substrate transporter like domains"/>
    <property type="match status" value="1"/>
</dbReference>
<comment type="similarity">
    <text evidence="2">Belongs to the major facilitator superfamily. Proton-dependent oligopeptide transporter (POT/PTR) (TC 2.A.17) family.</text>
</comment>
<dbReference type="AlphaFoldDB" id="A0AAV1CS36"/>
<comment type="similarity">
    <text evidence="6">Belongs to the major facilitator superfamily. Phosphate:H(+) symporter (TC 2.A.1.9) family.</text>
</comment>
<dbReference type="InterPro" id="IPR036259">
    <property type="entry name" value="MFS_trans_sf"/>
</dbReference>
<evidence type="ECO:0000256" key="1">
    <source>
        <dbReference type="ARBA" id="ARBA00004141"/>
    </source>
</evidence>
<dbReference type="PANTHER" id="PTHR11654">
    <property type="entry name" value="OLIGOPEPTIDE TRANSPORTER-RELATED"/>
    <property type="match status" value="1"/>
</dbReference>
<dbReference type="Pfam" id="PF00854">
    <property type="entry name" value="PTR2"/>
    <property type="match status" value="1"/>
</dbReference>
<protein>
    <submittedName>
        <fullName evidence="8">OLC1v1033733C2</fullName>
    </submittedName>
</protein>
<sequence length="521" mass="57939">MRTIQRLELVVGWTNLLVGYALWTLMMYLTDVWKLPFTDAAVILNLYYEVSAFLPLLLQFLVDTLMGNFWMLLISSLAYSMGLVFLAMSTPPLLSKVTGSCSSYEPECIGDAQRVLFYTALAFIAVGTAGHTVSLSSFVEEQGQDADSAPDNVTFGSIIEVRVRKVVGFGIPCFAVLGFPYIKPWSLHFGIPAIFSVVATLIFMSGSSSYTCVEPQGSPLTMVMRVFVAAASKNNHPHPYHSQLNGMANSEIPHTCHPLRCLNKAALVLPNQSLEEQQNNRWKLCTVAEVEYTKHIVRWVPMAISFMSLGLLISLGVTFFVEQAKHMNHKAVGSLTVPLTIFWWITAQARSIVPGVYYTISVLSHPNEVTRHARAGTKVSMLIGILCCLTAAKVESHRLERNHPISVFWLLPQFILLGATQGMYESGLALTSSQIFRFRPHLAKFMALFTSMGINMGFIGSIIAINVLGKVTKTGGKQGWFQDTLNHSRLDNYYYFLAGLCAANLVLYYMVWKFCRGEDDS</sequence>
<dbReference type="GO" id="GO:0016020">
    <property type="term" value="C:membrane"/>
    <property type="evidence" value="ECO:0007669"/>
    <property type="project" value="UniProtKB-SubCell"/>
</dbReference>
<feature type="transmembrane region" description="Helical" evidence="7">
    <location>
        <begin position="493"/>
        <end position="512"/>
    </location>
</feature>
<feature type="transmembrane region" description="Helical" evidence="7">
    <location>
        <begin position="445"/>
        <end position="468"/>
    </location>
</feature>
<gene>
    <name evidence="8" type="ORF">OLC1_LOCUS7847</name>
</gene>
<evidence type="ECO:0000256" key="3">
    <source>
        <dbReference type="ARBA" id="ARBA00022692"/>
    </source>
</evidence>
<feature type="transmembrane region" description="Helical" evidence="7">
    <location>
        <begin position="189"/>
        <end position="213"/>
    </location>
</feature>
<evidence type="ECO:0000313" key="9">
    <source>
        <dbReference type="Proteomes" id="UP001161247"/>
    </source>
</evidence>
<feature type="transmembrane region" description="Helical" evidence="7">
    <location>
        <begin position="41"/>
        <end position="62"/>
    </location>
</feature>
<evidence type="ECO:0000313" key="8">
    <source>
        <dbReference type="EMBL" id="CAI9097332.1"/>
    </source>
</evidence>
<keyword evidence="5 7" id="KW-0472">Membrane</keyword>
<keyword evidence="4 7" id="KW-1133">Transmembrane helix</keyword>
<evidence type="ECO:0000256" key="6">
    <source>
        <dbReference type="ARBA" id="ARBA00044504"/>
    </source>
</evidence>
<evidence type="ECO:0000256" key="7">
    <source>
        <dbReference type="SAM" id="Phobius"/>
    </source>
</evidence>
<dbReference type="SUPFAM" id="SSF103473">
    <property type="entry name" value="MFS general substrate transporter"/>
    <property type="match status" value="1"/>
</dbReference>
<comment type="subcellular location">
    <subcellularLocation>
        <location evidence="1">Membrane</location>
        <topology evidence="1">Multi-pass membrane protein</topology>
    </subcellularLocation>
</comment>
<keyword evidence="3 7" id="KW-0812">Transmembrane</keyword>
<keyword evidence="9" id="KW-1185">Reference proteome</keyword>
<feature type="transmembrane region" description="Helical" evidence="7">
    <location>
        <begin position="406"/>
        <end position="424"/>
    </location>
</feature>
<dbReference type="Proteomes" id="UP001161247">
    <property type="component" value="Chromosome 3"/>
</dbReference>
<proteinExistence type="inferred from homology"/>
<feature type="transmembrane region" description="Helical" evidence="7">
    <location>
        <begin position="7"/>
        <end position="29"/>
    </location>
</feature>
<feature type="transmembrane region" description="Helical" evidence="7">
    <location>
        <begin position="69"/>
        <end position="88"/>
    </location>
</feature>
<dbReference type="InterPro" id="IPR000109">
    <property type="entry name" value="POT_fam"/>
</dbReference>
<accession>A0AAV1CS36</accession>
<feature type="transmembrane region" description="Helical" evidence="7">
    <location>
        <begin position="115"/>
        <end position="135"/>
    </location>
</feature>
<evidence type="ECO:0000256" key="5">
    <source>
        <dbReference type="ARBA" id="ARBA00023136"/>
    </source>
</evidence>